<organism evidence="1">
    <name type="scientific">virus sp. ctML55</name>
    <dbReference type="NCBI Taxonomy" id="2827627"/>
    <lineage>
        <taxon>Viruses</taxon>
    </lineage>
</organism>
<name>A0A8S5RIM0_9VIRU</name>
<protein>
    <submittedName>
        <fullName evidence="1">Uncharacterized protein</fullName>
    </submittedName>
</protein>
<dbReference type="EMBL" id="BK059105">
    <property type="protein sequence ID" value="DAE30820.1"/>
    <property type="molecule type" value="Genomic_DNA"/>
</dbReference>
<evidence type="ECO:0000313" key="1">
    <source>
        <dbReference type="EMBL" id="DAE30820.1"/>
    </source>
</evidence>
<accession>A0A8S5RIM0</accession>
<sequence>MGERELTPKIGIRNVKTVYNAFKRDVLFTFYDNTYGFEEKVWNLCWNELL</sequence>
<reference evidence="1" key="1">
    <citation type="journal article" date="2021" name="Proc. Natl. Acad. Sci. U.S.A.">
        <title>A Catalog of Tens of Thousands of Viruses from Human Metagenomes Reveals Hidden Associations with Chronic Diseases.</title>
        <authorList>
            <person name="Tisza M.J."/>
            <person name="Buck C.B."/>
        </authorList>
    </citation>
    <scope>NUCLEOTIDE SEQUENCE</scope>
    <source>
        <strain evidence="1">CtML55</strain>
    </source>
</reference>
<proteinExistence type="predicted"/>